<gene>
    <name evidence="2" type="ORF">THRCLA_07870</name>
</gene>
<dbReference type="PANTHER" id="PTHR24133">
    <property type="entry name" value="ANKYRIN DOMAIN-CONTAINING"/>
    <property type="match status" value="1"/>
</dbReference>
<dbReference type="AlphaFoldDB" id="A0A1V9ZBS2"/>
<dbReference type="EMBL" id="JNBS01002107">
    <property type="protein sequence ID" value="OQR95434.1"/>
    <property type="molecule type" value="Genomic_DNA"/>
</dbReference>
<feature type="repeat" description="ANK" evidence="1">
    <location>
        <begin position="40"/>
        <end position="72"/>
    </location>
</feature>
<evidence type="ECO:0000256" key="1">
    <source>
        <dbReference type="PROSITE-ProRule" id="PRU00023"/>
    </source>
</evidence>
<accession>A0A1V9ZBS2</accession>
<dbReference type="SUPFAM" id="SSF48403">
    <property type="entry name" value="Ankyrin repeat"/>
    <property type="match status" value="1"/>
</dbReference>
<dbReference type="PROSITE" id="PS50297">
    <property type="entry name" value="ANK_REP_REGION"/>
    <property type="match status" value="2"/>
</dbReference>
<dbReference type="Pfam" id="PF12796">
    <property type="entry name" value="Ank_2"/>
    <property type="match status" value="1"/>
</dbReference>
<name>A0A1V9ZBS2_9STRA</name>
<feature type="repeat" description="ANK" evidence="1">
    <location>
        <begin position="73"/>
        <end position="105"/>
    </location>
</feature>
<sequence length="433" mass="49337">MEADSVVVCCKRERWEVAKGLIGCGADVNEALGVCTLTNNMHTALHFAAMHGNMDMCKYLITRKAKVNAAGKDGITPLHLAVAGKHRMATLYLINSGANIQLQDKKEREPFLHAPWHEMMFPCLLTPLHTTISSCVERVNKLQHSNLAASNELNHKQAAVKAKSRELFNFRTHFYDNQKHRQLSIENCRALKDEICRTKADIQRTCDTISTLERESVQFAALIVETEDAIVQQTNEYKSLVQQRIQAKETTDEVQQAIVAVEIQIQEKYETLKVISMFNEREHFQEVSCKALVKLTANPENTRKLLLNGLIPNLLSMLSRYPKNYHIQVMGCTIFFHIIETTGSFPPLYLERAVQIIATALVALRYNTTLDYSRKLNLVASQNFLDYCRAQQETTLEPRLLRSIKESIHIFEKKSQLPNAPLSQYDTFTANRD</sequence>
<protein>
    <submittedName>
        <fullName evidence="2">Uncharacterized protein</fullName>
    </submittedName>
</protein>
<dbReference type="PANTHER" id="PTHR24133:SF40">
    <property type="entry name" value="ANKYRIN REPEAT DOMAIN 44"/>
    <property type="match status" value="1"/>
</dbReference>
<evidence type="ECO:0000313" key="3">
    <source>
        <dbReference type="Proteomes" id="UP000243217"/>
    </source>
</evidence>
<keyword evidence="3" id="KW-1185">Reference proteome</keyword>
<comment type="caution">
    <text evidence="2">The sequence shown here is derived from an EMBL/GenBank/DDBJ whole genome shotgun (WGS) entry which is preliminary data.</text>
</comment>
<dbReference type="SUPFAM" id="SSF48371">
    <property type="entry name" value="ARM repeat"/>
    <property type="match status" value="1"/>
</dbReference>
<dbReference type="Proteomes" id="UP000243217">
    <property type="component" value="Unassembled WGS sequence"/>
</dbReference>
<keyword evidence="1" id="KW-0040">ANK repeat</keyword>
<organism evidence="2 3">
    <name type="scientific">Thraustotheca clavata</name>
    <dbReference type="NCBI Taxonomy" id="74557"/>
    <lineage>
        <taxon>Eukaryota</taxon>
        <taxon>Sar</taxon>
        <taxon>Stramenopiles</taxon>
        <taxon>Oomycota</taxon>
        <taxon>Saprolegniomycetes</taxon>
        <taxon>Saprolegniales</taxon>
        <taxon>Achlyaceae</taxon>
        <taxon>Thraustotheca</taxon>
    </lineage>
</organism>
<dbReference type="InterPro" id="IPR002110">
    <property type="entry name" value="Ankyrin_rpt"/>
</dbReference>
<dbReference type="SMART" id="SM00248">
    <property type="entry name" value="ANK"/>
    <property type="match status" value="3"/>
</dbReference>
<dbReference type="InterPro" id="IPR036770">
    <property type="entry name" value="Ankyrin_rpt-contain_sf"/>
</dbReference>
<dbReference type="InterPro" id="IPR016024">
    <property type="entry name" value="ARM-type_fold"/>
</dbReference>
<dbReference type="OrthoDB" id="194358at2759"/>
<reference evidence="2 3" key="1">
    <citation type="journal article" date="2014" name="Genome Biol. Evol.">
        <title>The secreted proteins of Achlya hypogyna and Thraustotheca clavata identify the ancestral oomycete secretome and reveal gene acquisitions by horizontal gene transfer.</title>
        <authorList>
            <person name="Misner I."/>
            <person name="Blouin N."/>
            <person name="Leonard G."/>
            <person name="Richards T.A."/>
            <person name="Lane C.E."/>
        </authorList>
    </citation>
    <scope>NUCLEOTIDE SEQUENCE [LARGE SCALE GENOMIC DNA]</scope>
    <source>
        <strain evidence="2 3">ATCC 34112</strain>
    </source>
</reference>
<evidence type="ECO:0000313" key="2">
    <source>
        <dbReference type="EMBL" id="OQR95434.1"/>
    </source>
</evidence>
<dbReference type="InterPro" id="IPR052391">
    <property type="entry name" value="E3_Ligase-Neurotoxin"/>
</dbReference>
<dbReference type="PROSITE" id="PS50088">
    <property type="entry name" value="ANK_REPEAT"/>
    <property type="match status" value="2"/>
</dbReference>
<dbReference type="Gene3D" id="1.25.40.20">
    <property type="entry name" value="Ankyrin repeat-containing domain"/>
    <property type="match status" value="1"/>
</dbReference>
<dbReference type="STRING" id="74557.A0A1V9ZBS2"/>
<proteinExistence type="predicted"/>